<evidence type="ECO:0000313" key="2">
    <source>
        <dbReference type="EMBL" id="HGL17227.1"/>
    </source>
</evidence>
<name>A0A7V3ZX07_UNCW3</name>
<comment type="caution">
    <text evidence="2">The sequence shown here is derived from an EMBL/GenBank/DDBJ whole genome shotgun (WGS) entry which is preliminary data.</text>
</comment>
<reference evidence="2" key="1">
    <citation type="journal article" date="2020" name="mSystems">
        <title>Genome- and Community-Level Interaction Insights into Carbon Utilization and Element Cycling Functions of Hydrothermarchaeota in Hydrothermal Sediment.</title>
        <authorList>
            <person name="Zhou Z."/>
            <person name="Liu Y."/>
            <person name="Xu W."/>
            <person name="Pan J."/>
            <person name="Luo Z.H."/>
            <person name="Li M."/>
        </authorList>
    </citation>
    <scope>NUCLEOTIDE SEQUENCE [LARGE SCALE GENOMIC DNA]</scope>
    <source>
        <strain evidence="2">SpSt-69</strain>
    </source>
</reference>
<accession>A0A7V3ZX07</accession>
<dbReference type="Pfam" id="PF18863">
    <property type="entry name" value="AbiJ_NTD4"/>
    <property type="match status" value="1"/>
</dbReference>
<evidence type="ECO:0000259" key="1">
    <source>
        <dbReference type="Pfam" id="PF18863"/>
    </source>
</evidence>
<protein>
    <recommendedName>
        <fullName evidence="1">HEPN AbiJ-N-terminal domain-containing protein</fullName>
    </recommendedName>
</protein>
<organism evidence="2">
    <name type="scientific">candidate division WOR-3 bacterium</name>
    <dbReference type="NCBI Taxonomy" id="2052148"/>
    <lineage>
        <taxon>Bacteria</taxon>
        <taxon>Bacteria division WOR-3</taxon>
    </lineage>
</organism>
<gene>
    <name evidence="2" type="ORF">ENU66_02685</name>
</gene>
<feature type="domain" description="HEPN AbiJ-N-terminal" evidence="1">
    <location>
        <begin position="4"/>
        <end position="177"/>
    </location>
</feature>
<dbReference type="AlphaFoldDB" id="A0A7V3ZX07"/>
<dbReference type="EMBL" id="DTDJ01000023">
    <property type="protein sequence ID" value="HGL17227.1"/>
    <property type="molecule type" value="Genomic_DNA"/>
</dbReference>
<dbReference type="InterPro" id="IPR049503">
    <property type="entry name" value="AbiJ_NTD4"/>
</dbReference>
<sequence length="302" mass="35781">MENLFSDRYKYKRKIYLNPEEVTDSLKKRIYNLVEKCLENPELFELHYENEFGSKIKIRGKNRDKLIEILWDEFFKEDIQVLRERYKLQRWAVIVESEFLDKYSIKAIRDKYYELKEWYLIYDFIEFIINRFNPNERFISLLNNVFKAEGAPYRVIGKYVAPSISEVEVNELEQALNIPDKYESVRTHISQALRHFSQKPNPDYKNSIKESILGLESLLKIILNTPKGTLGELVNKLSVHPALKEALKKLYGWTSDEDGIRHAKPGEKTTSSEEEARFLLVISSAFVNYIISKYEKQLTKEN</sequence>
<proteinExistence type="predicted"/>